<sequence length="274" mass="30013">MSSHSFASSRDAAHLLNATSSSTPNDGVASSSSGSSSSSSTATTDDCESLYLVAQSLLSQVVTLLEEVIVSDQQLTTVSEYVPGSTIGKHLRHLHDHYRLLLDSLLMPSRHDASESSSCSSSPSPIELSYDVRTRNISSETSHKAALEAFIHLQHRLETETRSGTAIDPDRTIRLEAVTPSKVRVGSSWARELWFVSLHATHHLALVRVVATELGLTVRDEFGVAPSTLVARTQKHDDETQTRSEAVDKVEDKIKRDEQKQDPGRSAKRRESKL</sequence>
<dbReference type="PANTHER" id="PTHR39473:SF1">
    <property type="entry name" value="DINB-LIKE DOMAIN-CONTAINING PROTEIN"/>
    <property type="match status" value="1"/>
</dbReference>
<evidence type="ECO:0000313" key="2">
    <source>
        <dbReference type="EMBL" id="SCV72823.1"/>
    </source>
</evidence>
<evidence type="ECO:0000256" key="1">
    <source>
        <dbReference type="SAM" id="MobiDB-lite"/>
    </source>
</evidence>
<feature type="compositionally biased region" description="Basic and acidic residues" evidence="1">
    <location>
        <begin position="234"/>
        <end position="265"/>
    </location>
</feature>
<keyword evidence="3" id="KW-1185">Reference proteome</keyword>
<evidence type="ECO:0000313" key="3">
    <source>
        <dbReference type="Proteomes" id="UP000198372"/>
    </source>
</evidence>
<reference evidence="3" key="1">
    <citation type="submission" date="2016-09" db="EMBL/GenBank/DDBJ databases">
        <authorList>
            <person name="Jeantristanb JTB J.-T."/>
            <person name="Ricardo R."/>
        </authorList>
    </citation>
    <scope>NUCLEOTIDE SEQUENCE [LARGE SCALE GENOMIC DNA]</scope>
</reference>
<feature type="compositionally biased region" description="Polar residues" evidence="1">
    <location>
        <begin position="17"/>
        <end position="29"/>
    </location>
</feature>
<dbReference type="EMBL" id="FMSP01000009">
    <property type="protein sequence ID" value="SCV72823.1"/>
    <property type="molecule type" value="Genomic_DNA"/>
</dbReference>
<dbReference type="Proteomes" id="UP000198372">
    <property type="component" value="Unassembled WGS sequence"/>
</dbReference>
<dbReference type="OrthoDB" id="5564877at2759"/>
<accession>A0A238FLC9</accession>
<organism evidence="2 3">
    <name type="scientific">Microbotryum intermedium</name>
    <dbReference type="NCBI Taxonomy" id="269621"/>
    <lineage>
        <taxon>Eukaryota</taxon>
        <taxon>Fungi</taxon>
        <taxon>Dikarya</taxon>
        <taxon>Basidiomycota</taxon>
        <taxon>Pucciniomycotina</taxon>
        <taxon>Microbotryomycetes</taxon>
        <taxon>Microbotryales</taxon>
        <taxon>Microbotryaceae</taxon>
        <taxon>Microbotryum</taxon>
    </lineage>
</organism>
<feature type="region of interest" description="Disordered" evidence="1">
    <location>
        <begin position="233"/>
        <end position="274"/>
    </location>
</feature>
<dbReference type="AlphaFoldDB" id="A0A238FLC9"/>
<dbReference type="STRING" id="269621.A0A238FLC9"/>
<feature type="compositionally biased region" description="Low complexity" evidence="1">
    <location>
        <begin position="30"/>
        <end position="40"/>
    </location>
</feature>
<dbReference type="PANTHER" id="PTHR39473">
    <property type="match status" value="1"/>
</dbReference>
<protein>
    <submittedName>
        <fullName evidence="2">BQ2448_4360 protein</fullName>
    </submittedName>
</protein>
<feature type="region of interest" description="Disordered" evidence="1">
    <location>
        <begin position="17"/>
        <end position="41"/>
    </location>
</feature>
<gene>
    <name evidence="2" type="ORF">BQ2448_4360</name>
</gene>
<proteinExistence type="predicted"/>
<name>A0A238FLC9_9BASI</name>